<dbReference type="AlphaFoldDB" id="A0A917EYG8"/>
<dbReference type="GO" id="GO:0003700">
    <property type="term" value="F:DNA-binding transcription factor activity"/>
    <property type="evidence" value="ECO:0007669"/>
    <property type="project" value="InterPro"/>
</dbReference>
<sequence>MVVMTEIRPADTSGAALAGGNETSSSLLSADEMLLWRGFLSWSQTVLSDVARELLHQTGLTAAEFQILVRLYESPSGALEQRTLATDLDWSASRLSHQLSRMQSRGQLIRHTEGAGHVVDVTLTDHGRTLVTSALHVHAEAVQNSFLSTLTPAHRQALLALTSP</sequence>
<evidence type="ECO:0000259" key="1">
    <source>
        <dbReference type="SMART" id="SM00347"/>
    </source>
</evidence>
<comment type="caution">
    <text evidence="2">The sequence shown here is derived from an EMBL/GenBank/DDBJ whole genome shotgun (WGS) entry which is preliminary data.</text>
</comment>
<dbReference type="InterPro" id="IPR000835">
    <property type="entry name" value="HTH_MarR-typ"/>
</dbReference>
<dbReference type="Proteomes" id="UP000598775">
    <property type="component" value="Unassembled WGS sequence"/>
</dbReference>
<dbReference type="InterPro" id="IPR036390">
    <property type="entry name" value="WH_DNA-bd_sf"/>
</dbReference>
<dbReference type="SMART" id="SM00347">
    <property type="entry name" value="HTH_MARR"/>
    <property type="match status" value="1"/>
</dbReference>
<dbReference type="InterPro" id="IPR036388">
    <property type="entry name" value="WH-like_DNA-bd_sf"/>
</dbReference>
<feature type="domain" description="HTH marR-type" evidence="1">
    <location>
        <begin position="53"/>
        <end position="155"/>
    </location>
</feature>
<reference evidence="2 3" key="1">
    <citation type="journal article" date="2014" name="Int. J. Syst. Evol. Microbiol.">
        <title>Complete genome sequence of Corynebacterium casei LMG S-19264T (=DSM 44701T), isolated from a smear-ripened cheese.</title>
        <authorList>
            <consortium name="US DOE Joint Genome Institute (JGI-PGF)"/>
            <person name="Walter F."/>
            <person name="Albersmeier A."/>
            <person name="Kalinowski J."/>
            <person name="Ruckert C."/>
        </authorList>
    </citation>
    <scope>NUCLEOTIDE SEQUENCE [LARGE SCALE GENOMIC DNA]</scope>
    <source>
        <strain evidence="2 3">CGMCC 1.12976</strain>
    </source>
</reference>
<evidence type="ECO:0000313" key="2">
    <source>
        <dbReference type="EMBL" id="GGF22648.1"/>
    </source>
</evidence>
<name>A0A917EYG8_9MICO</name>
<proteinExistence type="predicted"/>
<dbReference type="SUPFAM" id="SSF46785">
    <property type="entry name" value="Winged helix' DNA-binding domain"/>
    <property type="match status" value="1"/>
</dbReference>
<accession>A0A917EYG8</accession>
<dbReference type="Pfam" id="PF24034">
    <property type="entry name" value="DUF7343"/>
    <property type="match status" value="1"/>
</dbReference>
<dbReference type="Gene3D" id="1.10.10.10">
    <property type="entry name" value="Winged helix-like DNA-binding domain superfamily/Winged helix DNA-binding domain"/>
    <property type="match status" value="1"/>
</dbReference>
<dbReference type="EMBL" id="BMGP01000002">
    <property type="protein sequence ID" value="GGF22648.1"/>
    <property type="molecule type" value="Genomic_DNA"/>
</dbReference>
<organism evidence="2 3">
    <name type="scientific">Subtercola lobariae</name>
    <dbReference type="NCBI Taxonomy" id="1588641"/>
    <lineage>
        <taxon>Bacteria</taxon>
        <taxon>Bacillati</taxon>
        <taxon>Actinomycetota</taxon>
        <taxon>Actinomycetes</taxon>
        <taxon>Micrococcales</taxon>
        <taxon>Microbacteriaceae</taxon>
        <taxon>Subtercola</taxon>
    </lineage>
</organism>
<protein>
    <submittedName>
        <fullName evidence="2">Transcriptional regulator</fullName>
    </submittedName>
</protein>
<gene>
    <name evidence="2" type="ORF">GCM10011399_15390</name>
</gene>
<evidence type="ECO:0000313" key="3">
    <source>
        <dbReference type="Proteomes" id="UP000598775"/>
    </source>
</evidence>
<dbReference type="InterPro" id="IPR055767">
    <property type="entry name" value="DUF7343"/>
</dbReference>
<keyword evidence="3" id="KW-1185">Reference proteome</keyword>